<proteinExistence type="predicted"/>
<reference evidence="1 2" key="1">
    <citation type="submission" date="2020-02" db="EMBL/GenBank/DDBJ databases">
        <title>Whole genome shotgun sequence of Streptomyces diastaticus subsp. diastaticus NBRC 13412.</title>
        <authorList>
            <person name="Ichikawa N."/>
            <person name="Komaki H."/>
            <person name="Tamura T."/>
        </authorList>
    </citation>
    <scope>NUCLEOTIDE SEQUENCE [LARGE SCALE GENOMIC DNA]</scope>
    <source>
        <strain evidence="1 2">NBRC 13412</strain>
    </source>
</reference>
<keyword evidence="2" id="KW-1185">Reference proteome</keyword>
<dbReference type="EMBL" id="BLLN01000005">
    <property type="protein sequence ID" value="GFH73226.1"/>
    <property type="molecule type" value="Genomic_DNA"/>
</dbReference>
<organism evidence="1 2">
    <name type="scientific">Streptomyces diastaticus subsp. diastaticus</name>
    <dbReference type="NCBI Taxonomy" id="68040"/>
    <lineage>
        <taxon>Bacteria</taxon>
        <taxon>Bacillati</taxon>
        <taxon>Actinomycetota</taxon>
        <taxon>Actinomycetes</taxon>
        <taxon>Kitasatosporales</taxon>
        <taxon>Streptomycetaceae</taxon>
        <taxon>Streptomyces</taxon>
        <taxon>Streptomyces diastaticus group</taxon>
    </lineage>
</organism>
<dbReference type="Proteomes" id="UP000472710">
    <property type="component" value="Unassembled WGS sequence"/>
</dbReference>
<gene>
    <name evidence="1" type="ORF">Sdia_39940</name>
</gene>
<dbReference type="NCBIfam" id="NF033179">
    <property type="entry name" value="TnsA_like_Actin"/>
    <property type="match status" value="1"/>
</dbReference>
<evidence type="ECO:0000313" key="2">
    <source>
        <dbReference type="Proteomes" id="UP000472710"/>
    </source>
</evidence>
<evidence type="ECO:0008006" key="3">
    <source>
        <dbReference type="Google" id="ProtNLM"/>
    </source>
</evidence>
<protein>
    <recommendedName>
        <fullName evidence="3">TnsA-like heteromeric transposase endonuclease subunit</fullName>
    </recommendedName>
</protein>
<name>A0ABQ1CSU0_STRDI</name>
<evidence type="ECO:0000313" key="1">
    <source>
        <dbReference type="EMBL" id="GFH73226.1"/>
    </source>
</evidence>
<sequence length="258" mass="29713">MCVRLAEDEVREDLAWESVPLEMLYAAEPWRTFRWYMGQKHYSGSYWSSTQSDHVIYESRLELARLLYADFDRGVTGIVAQPFLLRAEVDGALRRHIPDYLMATTAGPLVVDVKPRHWVARPEHAFTFSWTREAVEARGWCYEVWSEPPDAELANVRFLAGYRRDWLFEPDLLEEEGDEAVDEEPPPDRPDWLFDPAILDDVRDRVVDGETLGEAFACLPGRPAPLVRAAVLHLLWKQQWLTDLSVPLSARSVLRSAS</sequence>
<dbReference type="InterPro" id="IPR048000">
    <property type="entry name" value="TnsA-like"/>
</dbReference>
<accession>A0ABQ1CSU0</accession>
<comment type="caution">
    <text evidence="1">The sequence shown here is derived from an EMBL/GenBank/DDBJ whole genome shotgun (WGS) entry which is preliminary data.</text>
</comment>